<feature type="domain" description="Malate synthase C-terminal" evidence="17">
    <location>
        <begin position="594"/>
        <end position="692"/>
    </location>
</feature>
<dbReference type="Gene3D" id="1.20.1220.12">
    <property type="entry name" value="Malate synthase, domain III"/>
    <property type="match status" value="1"/>
</dbReference>
<reference evidence="19" key="1">
    <citation type="submission" date="2017-03" db="EMBL/GenBank/DDBJ databases">
        <authorList>
            <person name="Lund M.B."/>
        </authorList>
    </citation>
    <scope>NUCLEOTIDE SEQUENCE [LARGE SCALE GENOMIC DNA]</scope>
</reference>
<organism evidence="18 19">
    <name type="scientific">Candidatus Lumbricidiphila eiseniae</name>
    <dbReference type="NCBI Taxonomy" id="1969409"/>
    <lineage>
        <taxon>Bacteria</taxon>
        <taxon>Bacillati</taxon>
        <taxon>Actinomycetota</taxon>
        <taxon>Actinomycetes</taxon>
        <taxon>Micrococcales</taxon>
        <taxon>Microbacteriaceae</taxon>
        <taxon>Candidatus Lumbricidiphila</taxon>
    </lineage>
</organism>
<dbReference type="PANTHER" id="PTHR42739">
    <property type="entry name" value="MALATE SYNTHASE G"/>
    <property type="match status" value="1"/>
</dbReference>
<dbReference type="InterPro" id="IPR001465">
    <property type="entry name" value="Malate_synthase_TIM"/>
</dbReference>
<dbReference type="Pfam" id="PF20656">
    <property type="entry name" value="MS_N"/>
    <property type="match status" value="1"/>
</dbReference>
<feature type="active site" description="Proton donor" evidence="10 12">
    <location>
        <position position="632"/>
    </location>
</feature>
<evidence type="ECO:0000313" key="18">
    <source>
        <dbReference type="EMBL" id="PDQ35324.1"/>
    </source>
</evidence>
<dbReference type="UniPathway" id="UPA00703">
    <property type="reaction ID" value="UER00720"/>
</dbReference>
<dbReference type="Pfam" id="PF01274">
    <property type="entry name" value="MS_TIM-barrel"/>
    <property type="match status" value="1"/>
</dbReference>
<evidence type="ECO:0000313" key="19">
    <source>
        <dbReference type="Proteomes" id="UP000219994"/>
    </source>
</evidence>
<evidence type="ECO:0000256" key="11">
    <source>
        <dbReference type="NCBIfam" id="TIGR01345"/>
    </source>
</evidence>
<evidence type="ECO:0000256" key="6">
    <source>
        <dbReference type="ARBA" id="ARBA00022723"/>
    </source>
</evidence>
<dbReference type="GO" id="GO:0006097">
    <property type="term" value="P:glyoxylate cycle"/>
    <property type="evidence" value="ECO:0007669"/>
    <property type="project" value="UniProtKB-UniRule"/>
</dbReference>
<evidence type="ECO:0000256" key="2">
    <source>
        <dbReference type="ARBA" id="ARBA00022435"/>
    </source>
</evidence>
<feature type="domain" description="Malate synthase N-terminal" evidence="15">
    <location>
        <begin position="18"/>
        <end position="78"/>
    </location>
</feature>
<keyword evidence="2 10" id="KW-0329">Glyoxylate bypass</keyword>
<evidence type="ECO:0000256" key="9">
    <source>
        <dbReference type="ARBA" id="ARBA00047918"/>
    </source>
</evidence>
<dbReference type="InterPro" id="IPR044856">
    <property type="entry name" value="Malate_synth_C_sf"/>
</dbReference>
<feature type="domain" description="Malate synthase G alpha-beta insertion" evidence="16">
    <location>
        <begin position="161"/>
        <end position="236"/>
    </location>
</feature>
<evidence type="ECO:0000256" key="12">
    <source>
        <dbReference type="PIRSR" id="PIRSR601465-50"/>
    </source>
</evidence>
<evidence type="ECO:0000256" key="1">
    <source>
        <dbReference type="ARBA" id="ARBA00001946"/>
    </source>
</evidence>
<feature type="binding site" evidence="10">
    <location>
        <position position="341"/>
    </location>
    <ligand>
        <name>glyoxylate</name>
        <dbReference type="ChEBI" id="CHEBI:36655"/>
    </ligand>
</feature>
<keyword evidence="3 10" id="KW-0963">Cytoplasm</keyword>
<evidence type="ECO:0000259" key="17">
    <source>
        <dbReference type="Pfam" id="PF20659"/>
    </source>
</evidence>
<dbReference type="GO" id="GO:0009436">
    <property type="term" value="P:glyoxylate catabolic process"/>
    <property type="evidence" value="ECO:0007669"/>
    <property type="project" value="TreeGrafter"/>
</dbReference>
<comment type="subcellular location">
    <subcellularLocation>
        <location evidence="10 13">Cytoplasm</location>
    </subcellularLocation>
</comment>
<evidence type="ECO:0000259" key="15">
    <source>
        <dbReference type="Pfam" id="PF20656"/>
    </source>
</evidence>
<feature type="binding site" evidence="10">
    <location>
        <position position="433"/>
    </location>
    <ligand>
        <name>glyoxylate</name>
        <dbReference type="ChEBI" id="CHEBI:36655"/>
    </ligand>
</feature>
<accession>A0A2A6FR10</accession>
<comment type="catalytic activity">
    <reaction evidence="9 10 13">
        <text>glyoxylate + acetyl-CoA + H2O = (S)-malate + CoA + H(+)</text>
        <dbReference type="Rhea" id="RHEA:18181"/>
        <dbReference type="ChEBI" id="CHEBI:15377"/>
        <dbReference type="ChEBI" id="CHEBI:15378"/>
        <dbReference type="ChEBI" id="CHEBI:15589"/>
        <dbReference type="ChEBI" id="CHEBI:36655"/>
        <dbReference type="ChEBI" id="CHEBI:57287"/>
        <dbReference type="ChEBI" id="CHEBI:57288"/>
        <dbReference type="EC" id="2.3.3.9"/>
    </reaction>
</comment>
<feature type="binding site" evidence="10">
    <location>
        <position position="277"/>
    </location>
    <ligand>
        <name>acetyl-CoA</name>
        <dbReference type="ChEBI" id="CHEBI:57288"/>
    </ligand>
</feature>
<evidence type="ECO:0000256" key="3">
    <source>
        <dbReference type="ARBA" id="ARBA00022490"/>
    </source>
</evidence>
<dbReference type="PANTHER" id="PTHR42739:SF1">
    <property type="entry name" value="MALATE SYNTHASE G"/>
    <property type="match status" value="1"/>
</dbReference>
<keyword evidence="5 10" id="KW-0808">Transferase</keyword>
<comment type="pathway">
    <text evidence="10 13">Carbohydrate metabolism; glyoxylate cycle; (S)-malate from isocitrate: step 2/2.</text>
</comment>
<keyword evidence="8 10" id="KW-0558">Oxidation</keyword>
<evidence type="ECO:0000256" key="7">
    <source>
        <dbReference type="ARBA" id="ARBA00022842"/>
    </source>
</evidence>
<comment type="caution">
    <text evidence="18">The sequence shown here is derived from an EMBL/GenBank/DDBJ whole genome shotgun (WGS) entry which is preliminary data.</text>
</comment>
<sequence>MTGDRVQVGGLSVAGVLHRFVTDEALPGTGVDPAAFWAGAESIVNDLTPRNRELLARREELQAALDLYHHNHPGDSFDSRAYEIFLREIGYLVDEPEDFTIGTENADTEITVQAGPQLVVPMLNARFAINAANARWGSLYDALYGTDIVPDEKGLARGSTYNAARGAEVIARGRELLDAAVPLTAGSHAAAAAYTVDTDGLAVTLLDGTVTGLVDPGQFVGYQGSTNAPEAVMFIHHGLHLEILIDRSHTIGGSDLAGVTDIVLESALTSIMDLEDSVAAVDADDKVLGYRNWLRLMLGVLSEEITKNDKTFTRTMNADRSFIGPVGETVTLPGRALMFVRQVGHLMTSDAVLDHNGDEIPEGILDALMTTLGSLHDIRGDGVLTNSRTGSMYIVKPKMHGPEEVEFACELFRRVENLVGLPPLTLKIGIMDEERRTTVNLKACIQAAQDRVVFINTGFLDRTGDEIHTSMQAGPVVPKGDMRSQPWIRAYEDSNVDVGLACGFPGRAQIGKGMWAAPDSMADMFAKKIEHPLAGASCAWVPSPTAATLHAIHYHQVNVHRRQRELAGRKRSSLAGLLKIPLGDPERWSELARQAELDNNIQSLLGYVVRWINAGIGCSKVPDINGEPLMEDRATCRISSQHVANWLRHGVVEPSTVEQTLRRMALVVDRQNADDPAYVPMAPTFDGEAFRAAYDLIFEGVAQPSGYTEPILHRYRAAHKKKQHTHAST</sequence>
<evidence type="ECO:0000256" key="10">
    <source>
        <dbReference type="HAMAP-Rule" id="MF_00641"/>
    </source>
</evidence>
<dbReference type="NCBIfam" id="NF002825">
    <property type="entry name" value="PRK02999.1"/>
    <property type="match status" value="1"/>
</dbReference>
<dbReference type="HAMAP" id="MF_00641">
    <property type="entry name" value="Malate_synth_G"/>
    <property type="match status" value="1"/>
</dbReference>
<comment type="caution">
    <text evidence="10">Lacks conserved residue(s) required for the propagation of feature annotation.</text>
</comment>
<feature type="binding site" evidence="10">
    <location>
        <position position="542"/>
    </location>
    <ligand>
        <name>acetyl-CoA</name>
        <dbReference type="ChEBI" id="CHEBI:57288"/>
    </ligand>
</feature>
<keyword evidence="7 10" id="KW-0460">Magnesium</keyword>
<comment type="function">
    <text evidence="10">Involved in the glycolate utilization. Catalyzes the condensation and subsequent hydrolysis of acetyl-coenzyme A (acetyl-CoA) and glyoxylate to form malate and CoA.</text>
</comment>
<feature type="modified residue" description="Cysteine sulfenic acid (-SOH)" evidence="10">
    <location>
        <position position="618"/>
    </location>
</feature>
<dbReference type="GO" id="GO:0006099">
    <property type="term" value="P:tricarboxylic acid cycle"/>
    <property type="evidence" value="ECO:0007669"/>
    <property type="project" value="UniProtKB-KW"/>
</dbReference>
<dbReference type="InterPro" id="IPR006253">
    <property type="entry name" value="Malate_synthG"/>
</dbReference>
<protein>
    <recommendedName>
        <fullName evidence="10 11">Malate synthase G</fullName>
        <ecNumber evidence="10 11">2.3.3.9</ecNumber>
    </recommendedName>
</protein>
<dbReference type="InterPro" id="IPR048357">
    <property type="entry name" value="MSG_insertion"/>
</dbReference>
<keyword evidence="4 10" id="KW-0816">Tricarboxylic acid cycle</keyword>
<dbReference type="Pfam" id="PF20659">
    <property type="entry name" value="MS_C"/>
    <property type="match status" value="1"/>
</dbReference>
<dbReference type="Pfam" id="PF20658">
    <property type="entry name" value="MSG_insertion"/>
    <property type="match status" value="1"/>
</dbReference>
<dbReference type="EC" id="2.3.3.9" evidence="10 11"/>
<proteinExistence type="inferred from homology"/>
<evidence type="ECO:0000256" key="8">
    <source>
        <dbReference type="ARBA" id="ARBA00023097"/>
    </source>
</evidence>
<dbReference type="EMBL" id="NAEP01000036">
    <property type="protein sequence ID" value="PDQ35324.1"/>
    <property type="molecule type" value="Genomic_DNA"/>
</dbReference>
<dbReference type="NCBIfam" id="TIGR01345">
    <property type="entry name" value="malate_syn_G"/>
    <property type="match status" value="1"/>
</dbReference>
<evidence type="ECO:0000259" key="14">
    <source>
        <dbReference type="Pfam" id="PF01274"/>
    </source>
</evidence>
<dbReference type="InterPro" id="IPR048356">
    <property type="entry name" value="MS_N"/>
</dbReference>
<name>A0A2A6FR10_9MICO</name>
<feature type="binding site" evidence="10">
    <location>
        <position position="461"/>
    </location>
    <ligand>
        <name>Mg(2+)</name>
        <dbReference type="ChEBI" id="CHEBI:18420"/>
    </ligand>
</feature>
<dbReference type="GO" id="GO:0005829">
    <property type="term" value="C:cytosol"/>
    <property type="evidence" value="ECO:0007669"/>
    <property type="project" value="TreeGrafter"/>
</dbReference>
<evidence type="ECO:0000256" key="5">
    <source>
        <dbReference type="ARBA" id="ARBA00022679"/>
    </source>
</evidence>
<comment type="cofactor">
    <cofactor evidence="1 10">
        <name>Mg(2+)</name>
        <dbReference type="ChEBI" id="CHEBI:18420"/>
    </cofactor>
</comment>
<dbReference type="GO" id="GO:0004474">
    <property type="term" value="F:malate synthase activity"/>
    <property type="evidence" value="ECO:0007669"/>
    <property type="project" value="UniProtKB-UniRule"/>
</dbReference>
<gene>
    <name evidence="10" type="primary">glcB</name>
    <name evidence="18" type="ORF">B5766_06930</name>
</gene>
<evidence type="ECO:0000256" key="13">
    <source>
        <dbReference type="RuleBase" id="RU003572"/>
    </source>
</evidence>
<feature type="binding site" evidence="10">
    <location>
        <begin position="458"/>
        <end position="461"/>
    </location>
    <ligand>
        <name>glyoxylate</name>
        <dbReference type="ChEBI" id="CHEBI:36655"/>
    </ligand>
</feature>
<feature type="binding site" evidence="10">
    <location>
        <position position="314"/>
    </location>
    <ligand>
        <name>acetyl-CoA</name>
        <dbReference type="ChEBI" id="CHEBI:57288"/>
    </ligand>
</feature>
<keyword evidence="6 10" id="KW-0479">Metal-binding</keyword>
<feature type="active site" description="Proton acceptor" evidence="10 12">
    <location>
        <position position="341"/>
    </location>
</feature>
<evidence type="ECO:0000256" key="4">
    <source>
        <dbReference type="ARBA" id="ARBA00022532"/>
    </source>
</evidence>
<dbReference type="SUPFAM" id="SSF51645">
    <property type="entry name" value="Malate synthase G"/>
    <property type="match status" value="1"/>
</dbReference>
<dbReference type="AlphaFoldDB" id="A0A2A6FR10"/>
<feature type="binding site" evidence="10">
    <location>
        <position position="433"/>
    </location>
    <ligand>
        <name>Mg(2+)</name>
        <dbReference type="ChEBI" id="CHEBI:18420"/>
    </ligand>
</feature>
<evidence type="ECO:0000259" key="16">
    <source>
        <dbReference type="Pfam" id="PF20658"/>
    </source>
</evidence>
<feature type="domain" description="Malate synthase TIM barrel" evidence="14">
    <location>
        <begin position="338"/>
        <end position="572"/>
    </location>
</feature>
<dbReference type="InterPro" id="IPR048355">
    <property type="entry name" value="MS_C"/>
</dbReference>
<feature type="binding site" evidence="10">
    <location>
        <begin position="126"/>
        <end position="127"/>
    </location>
    <ligand>
        <name>acetyl-CoA</name>
        <dbReference type="ChEBI" id="CHEBI:57288"/>
    </ligand>
</feature>
<dbReference type="InterPro" id="IPR011076">
    <property type="entry name" value="Malate_synth_sf"/>
</dbReference>
<dbReference type="Proteomes" id="UP000219994">
    <property type="component" value="Unassembled WGS sequence"/>
</dbReference>
<dbReference type="InterPro" id="IPR046363">
    <property type="entry name" value="MS_N_TIM-barrel_dom"/>
</dbReference>
<comment type="subunit">
    <text evidence="10">Monomer.</text>
</comment>
<dbReference type="GO" id="GO:0000287">
    <property type="term" value="F:magnesium ion binding"/>
    <property type="evidence" value="ECO:0007669"/>
    <property type="project" value="TreeGrafter"/>
</dbReference>
<dbReference type="Gene3D" id="3.20.20.360">
    <property type="entry name" value="Malate synthase, domain 3"/>
    <property type="match status" value="2"/>
</dbReference>
<comment type="similarity">
    <text evidence="10 13">Belongs to the malate synthase family. GlcB subfamily.</text>
</comment>
<feature type="binding site" evidence="10">
    <location>
        <position position="119"/>
    </location>
    <ligand>
        <name>acetyl-CoA</name>
        <dbReference type="ChEBI" id="CHEBI:57288"/>
    </ligand>
</feature>